<name>A0AAD4IID8_9PLEO</name>
<evidence type="ECO:0000313" key="2">
    <source>
        <dbReference type="EMBL" id="KAG9195195.1"/>
    </source>
</evidence>
<feature type="signal peptide" evidence="1">
    <location>
        <begin position="1"/>
        <end position="19"/>
    </location>
</feature>
<keyword evidence="1" id="KW-0732">Signal</keyword>
<protein>
    <submittedName>
        <fullName evidence="2">Uncharacterized protein</fullName>
    </submittedName>
</protein>
<comment type="caution">
    <text evidence="2">The sequence shown here is derived from an EMBL/GenBank/DDBJ whole genome shotgun (WGS) entry which is preliminary data.</text>
</comment>
<reference evidence="2" key="1">
    <citation type="submission" date="2021-07" db="EMBL/GenBank/DDBJ databases">
        <title>Genome Resource of American Ginseng Black Spot Pathogen Alternaria panax.</title>
        <authorList>
            <person name="Qiu C."/>
            <person name="Wang W."/>
            <person name="Liu Z."/>
        </authorList>
    </citation>
    <scope>NUCLEOTIDE SEQUENCE</scope>
    <source>
        <strain evidence="2">BNCC115425</strain>
    </source>
</reference>
<dbReference type="AlphaFoldDB" id="A0AAD4IID8"/>
<accession>A0AAD4IID8</accession>
<sequence>MSLFKNFLAATAIVNVAFASTAYSSDVPSVVTSVQLVTSVTYVDPPTALSSTHCNTLTVTEVAPPGTVTVIAPPPGASTTDVLWTSDSRDVTIQTSIPSSAISKVFGTEPCTHVTSGKDVIAVGCHMPLTSSSNTSKVLPTETCVSSLHTVTHGDQVFTVTACRLPPAGQLPSTTTATLSKTEVIPAPPASATIDTSIVHATANLTGILSSGSTISPPFSHTNAYSHTYPMNGTNTATATGTGGASASASYTAPSLPPFTDAADATDVGAAVLFGSVLMALFGA</sequence>
<feature type="chain" id="PRO_5042145521" evidence="1">
    <location>
        <begin position="20"/>
        <end position="284"/>
    </location>
</feature>
<evidence type="ECO:0000313" key="3">
    <source>
        <dbReference type="Proteomes" id="UP001199106"/>
    </source>
</evidence>
<keyword evidence="3" id="KW-1185">Reference proteome</keyword>
<evidence type="ECO:0000256" key="1">
    <source>
        <dbReference type="SAM" id="SignalP"/>
    </source>
</evidence>
<organism evidence="2 3">
    <name type="scientific">Alternaria panax</name>
    <dbReference type="NCBI Taxonomy" id="48097"/>
    <lineage>
        <taxon>Eukaryota</taxon>
        <taxon>Fungi</taxon>
        <taxon>Dikarya</taxon>
        <taxon>Ascomycota</taxon>
        <taxon>Pezizomycotina</taxon>
        <taxon>Dothideomycetes</taxon>
        <taxon>Pleosporomycetidae</taxon>
        <taxon>Pleosporales</taxon>
        <taxon>Pleosporineae</taxon>
        <taxon>Pleosporaceae</taxon>
        <taxon>Alternaria</taxon>
        <taxon>Alternaria sect. Panax</taxon>
    </lineage>
</organism>
<gene>
    <name evidence="2" type="ORF">G6011_00315</name>
</gene>
<proteinExistence type="predicted"/>
<dbReference type="Proteomes" id="UP001199106">
    <property type="component" value="Unassembled WGS sequence"/>
</dbReference>
<dbReference type="EMBL" id="JAANER010000001">
    <property type="protein sequence ID" value="KAG9195195.1"/>
    <property type="molecule type" value="Genomic_DNA"/>
</dbReference>